<comment type="caution">
    <text evidence="1">The sequence shown here is derived from an EMBL/GenBank/DDBJ whole genome shotgun (WGS) entry which is preliminary data.</text>
</comment>
<reference evidence="1" key="1">
    <citation type="journal article" date="2012" name="Science">
        <title>Fermentation, hydrogen, and sulfur metabolism in multiple uncultivated bacterial phyla.</title>
        <authorList>
            <person name="Wrighton K.C."/>
            <person name="Thomas B.C."/>
            <person name="Sharon I."/>
            <person name="Miller C.S."/>
            <person name="Castelle C.J."/>
            <person name="VerBerkmoes N.C."/>
            <person name="Wilkins M.J."/>
            <person name="Hettich R.L."/>
            <person name="Lipton M.S."/>
            <person name="Williams K.H."/>
            <person name="Long P.E."/>
            <person name="Banfield J.F."/>
        </authorList>
    </citation>
    <scope>NUCLEOTIDE SEQUENCE [LARGE SCALE GENOMIC DNA]</scope>
</reference>
<evidence type="ECO:0000313" key="1">
    <source>
        <dbReference type="EMBL" id="EKD44554.1"/>
    </source>
</evidence>
<dbReference type="AlphaFoldDB" id="K2A3E1"/>
<organism evidence="1">
    <name type="scientific">uncultured bacterium</name>
    <name type="common">gcode 4</name>
    <dbReference type="NCBI Taxonomy" id="1234023"/>
    <lineage>
        <taxon>Bacteria</taxon>
        <taxon>environmental samples</taxon>
    </lineage>
</organism>
<dbReference type="EMBL" id="AMFJ01028834">
    <property type="protein sequence ID" value="EKD44554.1"/>
    <property type="molecule type" value="Genomic_DNA"/>
</dbReference>
<proteinExistence type="predicted"/>
<accession>K2A3E1</accession>
<name>K2A3E1_9BACT</name>
<protein>
    <submittedName>
        <fullName evidence="1">Uncharacterized protein</fullName>
    </submittedName>
</protein>
<gene>
    <name evidence="1" type="ORF">ACD_71C00103G0001</name>
</gene>
<sequence>MKKISKIWIFISALLLIVVILSWLLLWYINIFPAYDNFKSNEKIYSNLVAYLKQNKIREFITSDKKNWTFCINNKCTIDGHDMYDLMKNLNISYIDSRWIVIDNIWTIDESSFDVTLSLQKPFWTRRTSMYLYRNNWFISKYDWEKPIWDKDIVVYKKFNNNWIMFDYIN</sequence>